<evidence type="ECO:0000313" key="3">
    <source>
        <dbReference type="Proteomes" id="UP000887013"/>
    </source>
</evidence>
<dbReference type="AlphaFoldDB" id="A0A8X6NTP5"/>
<dbReference type="EMBL" id="BMAW01013477">
    <property type="protein sequence ID" value="GFT34272.1"/>
    <property type="molecule type" value="Genomic_DNA"/>
</dbReference>
<proteinExistence type="predicted"/>
<name>A0A8X6NTP5_NEPPI</name>
<evidence type="ECO:0000256" key="1">
    <source>
        <dbReference type="SAM" id="MobiDB-lite"/>
    </source>
</evidence>
<feature type="region of interest" description="Disordered" evidence="1">
    <location>
        <begin position="1"/>
        <end position="41"/>
    </location>
</feature>
<gene>
    <name evidence="2" type="ORF">NPIL_324911</name>
</gene>
<sequence length="84" mass="9213">MEKDKKQQGSRPANKTRGKRERTVKAQTTEKPMNGKDESTSVVLVEALEMRPTTKSPRMLLGTNCGKANNAVGEQLGETNLPLT</sequence>
<evidence type="ECO:0000313" key="2">
    <source>
        <dbReference type="EMBL" id="GFT34272.1"/>
    </source>
</evidence>
<organism evidence="2 3">
    <name type="scientific">Nephila pilipes</name>
    <name type="common">Giant wood spider</name>
    <name type="synonym">Nephila maculata</name>
    <dbReference type="NCBI Taxonomy" id="299642"/>
    <lineage>
        <taxon>Eukaryota</taxon>
        <taxon>Metazoa</taxon>
        <taxon>Ecdysozoa</taxon>
        <taxon>Arthropoda</taxon>
        <taxon>Chelicerata</taxon>
        <taxon>Arachnida</taxon>
        <taxon>Araneae</taxon>
        <taxon>Araneomorphae</taxon>
        <taxon>Entelegynae</taxon>
        <taxon>Araneoidea</taxon>
        <taxon>Nephilidae</taxon>
        <taxon>Nephila</taxon>
    </lineage>
</organism>
<comment type="caution">
    <text evidence="2">The sequence shown here is derived from an EMBL/GenBank/DDBJ whole genome shotgun (WGS) entry which is preliminary data.</text>
</comment>
<keyword evidence="3" id="KW-1185">Reference proteome</keyword>
<reference evidence="2" key="1">
    <citation type="submission" date="2020-08" db="EMBL/GenBank/DDBJ databases">
        <title>Multicomponent nature underlies the extraordinary mechanical properties of spider dragline silk.</title>
        <authorList>
            <person name="Kono N."/>
            <person name="Nakamura H."/>
            <person name="Mori M."/>
            <person name="Yoshida Y."/>
            <person name="Ohtoshi R."/>
            <person name="Malay A.D."/>
            <person name="Moran D.A.P."/>
            <person name="Tomita M."/>
            <person name="Numata K."/>
            <person name="Arakawa K."/>
        </authorList>
    </citation>
    <scope>NUCLEOTIDE SEQUENCE</scope>
</reference>
<dbReference type="OrthoDB" id="10394869at2759"/>
<protein>
    <submittedName>
        <fullName evidence="2">Uncharacterized protein</fullName>
    </submittedName>
</protein>
<accession>A0A8X6NTP5</accession>
<dbReference type="Proteomes" id="UP000887013">
    <property type="component" value="Unassembled WGS sequence"/>
</dbReference>